<proteinExistence type="predicted"/>
<evidence type="ECO:0000313" key="4">
    <source>
        <dbReference type="Proteomes" id="UP000054166"/>
    </source>
</evidence>
<dbReference type="GO" id="GO:0008270">
    <property type="term" value="F:zinc ion binding"/>
    <property type="evidence" value="ECO:0007669"/>
    <property type="project" value="UniProtKB-KW"/>
</dbReference>
<feature type="domain" description="C2H2-type" evidence="2">
    <location>
        <begin position="5"/>
        <end position="33"/>
    </location>
</feature>
<name>A0A0C3EVQ4_PILCF</name>
<gene>
    <name evidence="3" type="ORF">PILCRDRAFT_16610</name>
</gene>
<sequence length="167" mass="19085">MPRKIRCVSCEKRFNNYQALQQHLNHPSTSCRPWMNDLVNISELLGNAQQSHINSQSPEPHDSLMQDSLLDLPTDSLEPDSEEVLDQFDPASNIHRIPSSNTIDQCRDFYPGAARVYGEGHTFMDVFDANKYADKRKENLHYPFASKQDWEMGSWLLQSGLSMAAID</sequence>
<evidence type="ECO:0000256" key="1">
    <source>
        <dbReference type="PROSITE-ProRule" id="PRU00042"/>
    </source>
</evidence>
<keyword evidence="1" id="KW-0479">Metal-binding</keyword>
<dbReference type="AlphaFoldDB" id="A0A0C3EVQ4"/>
<organism evidence="3 4">
    <name type="scientific">Piloderma croceum (strain F 1598)</name>
    <dbReference type="NCBI Taxonomy" id="765440"/>
    <lineage>
        <taxon>Eukaryota</taxon>
        <taxon>Fungi</taxon>
        <taxon>Dikarya</taxon>
        <taxon>Basidiomycota</taxon>
        <taxon>Agaricomycotina</taxon>
        <taxon>Agaricomycetes</taxon>
        <taxon>Agaricomycetidae</taxon>
        <taxon>Atheliales</taxon>
        <taxon>Atheliaceae</taxon>
        <taxon>Piloderma</taxon>
    </lineage>
</organism>
<dbReference type="HOGENOM" id="CLU_099132_0_0_1"/>
<dbReference type="Proteomes" id="UP000054166">
    <property type="component" value="Unassembled WGS sequence"/>
</dbReference>
<evidence type="ECO:0000313" key="3">
    <source>
        <dbReference type="EMBL" id="KIM71906.1"/>
    </source>
</evidence>
<reference evidence="3 4" key="1">
    <citation type="submission" date="2014-04" db="EMBL/GenBank/DDBJ databases">
        <authorList>
            <consortium name="DOE Joint Genome Institute"/>
            <person name="Kuo A."/>
            <person name="Tarkka M."/>
            <person name="Buscot F."/>
            <person name="Kohler A."/>
            <person name="Nagy L.G."/>
            <person name="Floudas D."/>
            <person name="Copeland A."/>
            <person name="Barry K.W."/>
            <person name="Cichocki N."/>
            <person name="Veneault-Fourrey C."/>
            <person name="LaButti K."/>
            <person name="Lindquist E.A."/>
            <person name="Lipzen A."/>
            <person name="Lundell T."/>
            <person name="Morin E."/>
            <person name="Murat C."/>
            <person name="Sun H."/>
            <person name="Tunlid A."/>
            <person name="Henrissat B."/>
            <person name="Grigoriev I.V."/>
            <person name="Hibbett D.S."/>
            <person name="Martin F."/>
            <person name="Nordberg H.P."/>
            <person name="Cantor M.N."/>
            <person name="Hua S.X."/>
        </authorList>
    </citation>
    <scope>NUCLEOTIDE SEQUENCE [LARGE SCALE GENOMIC DNA]</scope>
    <source>
        <strain evidence="3 4">F 1598</strain>
    </source>
</reference>
<keyword evidence="1" id="KW-0862">Zinc</keyword>
<dbReference type="InterPro" id="IPR013087">
    <property type="entry name" value="Znf_C2H2_type"/>
</dbReference>
<feature type="non-terminal residue" evidence="3">
    <location>
        <position position="167"/>
    </location>
</feature>
<dbReference type="InParanoid" id="A0A0C3EVQ4"/>
<keyword evidence="1" id="KW-0863">Zinc-finger</keyword>
<evidence type="ECO:0000259" key="2">
    <source>
        <dbReference type="PROSITE" id="PS50157"/>
    </source>
</evidence>
<protein>
    <recommendedName>
        <fullName evidence="2">C2H2-type domain-containing protein</fullName>
    </recommendedName>
</protein>
<dbReference type="OrthoDB" id="2688393at2759"/>
<dbReference type="PROSITE" id="PS50157">
    <property type="entry name" value="ZINC_FINGER_C2H2_2"/>
    <property type="match status" value="1"/>
</dbReference>
<keyword evidence="4" id="KW-1185">Reference proteome</keyword>
<dbReference type="EMBL" id="KN833189">
    <property type="protein sequence ID" value="KIM71906.1"/>
    <property type="molecule type" value="Genomic_DNA"/>
</dbReference>
<accession>A0A0C3EVQ4</accession>
<reference evidence="4" key="2">
    <citation type="submission" date="2015-01" db="EMBL/GenBank/DDBJ databases">
        <title>Evolutionary Origins and Diversification of the Mycorrhizal Mutualists.</title>
        <authorList>
            <consortium name="DOE Joint Genome Institute"/>
            <consortium name="Mycorrhizal Genomics Consortium"/>
            <person name="Kohler A."/>
            <person name="Kuo A."/>
            <person name="Nagy L.G."/>
            <person name="Floudas D."/>
            <person name="Copeland A."/>
            <person name="Barry K.W."/>
            <person name="Cichocki N."/>
            <person name="Veneault-Fourrey C."/>
            <person name="LaButti K."/>
            <person name="Lindquist E.A."/>
            <person name="Lipzen A."/>
            <person name="Lundell T."/>
            <person name="Morin E."/>
            <person name="Murat C."/>
            <person name="Riley R."/>
            <person name="Ohm R."/>
            <person name="Sun H."/>
            <person name="Tunlid A."/>
            <person name="Henrissat B."/>
            <person name="Grigoriev I.V."/>
            <person name="Hibbett D.S."/>
            <person name="Martin F."/>
        </authorList>
    </citation>
    <scope>NUCLEOTIDE SEQUENCE [LARGE SCALE GENOMIC DNA]</scope>
    <source>
        <strain evidence="4">F 1598</strain>
    </source>
</reference>